<gene>
    <name evidence="1" type="ORF">JYK02_38215</name>
</gene>
<evidence type="ECO:0000313" key="2">
    <source>
        <dbReference type="Proteomes" id="UP000664052"/>
    </source>
</evidence>
<dbReference type="RefSeq" id="WP_207057893.1">
    <property type="nucleotide sequence ID" value="NZ_JAFIMU010000017.1"/>
</dbReference>
<dbReference type="Pfam" id="PF20461">
    <property type="entry name" value="DUF6714"/>
    <property type="match status" value="1"/>
</dbReference>
<keyword evidence="2" id="KW-1185">Reference proteome</keyword>
<dbReference type="EMBL" id="JAFIMU010000017">
    <property type="protein sequence ID" value="MBN8233369.1"/>
    <property type="molecule type" value="Genomic_DNA"/>
</dbReference>
<comment type="caution">
    <text evidence="1">The sequence shown here is derived from an EMBL/GenBank/DDBJ whole genome shotgun (WGS) entry which is preliminary data.</text>
</comment>
<dbReference type="Proteomes" id="UP000664052">
    <property type="component" value="Unassembled WGS sequence"/>
</dbReference>
<dbReference type="InterPro" id="IPR046560">
    <property type="entry name" value="DUF6714"/>
</dbReference>
<name>A0ABS3DPV7_9BACT</name>
<organism evidence="1 2">
    <name type="scientific">Corallococcus macrosporus</name>
    <dbReference type="NCBI Taxonomy" id="35"/>
    <lineage>
        <taxon>Bacteria</taxon>
        <taxon>Pseudomonadati</taxon>
        <taxon>Myxococcota</taxon>
        <taxon>Myxococcia</taxon>
        <taxon>Myxococcales</taxon>
        <taxon>Cystobacterineae</taxon>
        <taxon>Myxococcaceae</taxon>
        <taxon>Corallococcus</taxon>
    </lineage>
</organism>
<reference evidence="1 2" key="1">
    <citation type="submission" date="2021-02" db="EMBL/GenBank/DDBJ databases">
        <title>De Novo genome assembly of isolated myxobacteria.</title>
        <authorList>
            <person name="Stevens D.C."/>
        </authorList>
    </citation>
    <scope>NUCLEOTIDE SEQUENCE [LARGE SCALE GENOMIC DNA]</scope>
    <source>
        <strain evidence="1 2">ATCC 29039</strain>
    </source>
</reference>
<sequence length="205" mass="21973">MSSPSDSARDLAALARVRQAFAATPPPPASVGRPGLWFDEHGAPHTYDDPESEEAAGHFAGRPWTDFANAALLQWESTQSGLLHLSSQGRAYYLPAYLIALLTEVLDVDTFSALETVVDVLMPPDPRAPRSVPGGQGEAQWKALVQARITAFQDFVAALDGPQRAAVAAFLDAMVPRFGNTPPPNPARVALDEFWATWLPALSGV</sequence>
<proteinExistence type="predicted"/>
<accession>A0ABS3DPV7</accession>
<protein>
    <submittedName>
        <fullName evidence="1">Uncharacterized protein</fullName>
    </submittedName>
</protein>
<evidence type="ECO:0000313" key="1">
    <source>
        <dbReference type="EMBL" id="MBN8233369.1"/>
    </source>
</evidence>